<dbReference type="KEGG" id="bko:CKF48_21350"/>
<feature type="modified residue" description="N6-(pyridoxal phosphate)lysine" evidence="14">
    <location>
        <position position="197"/>
    </location>
</feature>
<dbReference type="Proteomes" id="UP000215137">
    <property type="component" value="Chromosome"/>
</dbReference>
<sequence length="366" mass="41138">MNDYQFEIQRRATKKEKPAFDQLIFGRNFTDHMFVMDYHADKGWHDGRIVPYEPLQIDPSAMVFHYGQSVFEGLKAYLSEDQEVLMFRPYKNMERLNKSNNRLCIPPIDEELAVQALRQLIAVDRDWVPNVEGTSLYIRPFIISTEPYLGVAPSHQYKFIIIMSPVGAYYKEGINPVKIAVQSEYVRAVKGGTGNAKTGGNYAASLKAQEVAEQEGYSQVLWLDGKENKYVEEVGSMNIFFKINGEVVTPELNGSILEGVTRNSVIELIKDWGIPLSERRISIDEIYEAQKNGTLEEAFGTGTAAVISPVGELFWNNEKLTIGGGQTGEIAGKLYETLTGIQKGKVEDKFGWIVKVDEEKAVTTAI</sequence>
<evidence type="ECO:0000256" key="18">
    <source>
        <dbReference type="RuleBase" id="RU004519"/>
    </source>
</evidence>
<name>A0A248TN58_9BACI</name>
<evidence type="ECO:0000256" key="14">
    <source>
        <dbReference type="PIRSR" id="PIRSR006468-1"/>
    </source>
</evidence>
<dbReference type="PANTHER" id="PTHR11825">
    <property type="entry name" value="SUBGROUP IIII AMINOTRANSFERASE"/>
    <property type="match status" value="1"/>
</dbReference>
<keyword evidence="8 17" id="KW-0808">Transferase</keyword>
<comment type="pathway">
    <text evidence="4 18">Amino-acid biosynthesis; L-leucine biosynthesis; L-leucine from 3-methyl-2-oxobutanoate: step 4/4.</text>
</comment>
<dbReference type="GO" id="GO:0009099">
    <property type="term" value="P:L-valine biosynthetic process"/>
    <property type="evidence" value="ECO:0007669"/>
    <property type="project" value="UniProtKB-UniPathway"/>
</dbReference>
<dbReference type="Pfam" id="PF01063">
    <property type="entry name" value="Aminotran_4"/>
    <property type="match status" value="1"/>
</dbReference>
<accession>A0A248TN58</accession>
<comment type="catalytic activity">
    <reaction evidence="12 17">
        <text>L-isoleucine + 2-oxoglutarate = (S)-3-methyl-2-oxopentanoate + L-glutamate</text>
        <dbReference type="Rhea" id="RHEA:24801"/>
        <dbReference type="ChEBI" id="CHEBI:16810"/>
        <dbReference type="ChEBI" id="CHEBI:29985"/>
        <dbReference type="ChEBI" id="CHEBI:35146"/>
        <dbReference type="ChEBI" id="CHEBI:58045"/>
        <dbReference type="EC" id="2.6.1.42"/>
    </reaction>
</comment>
<dbReference type="UniPathway" id="UPA00048">
    <property type="reaction ID" value="UER00073"/>
</dbReference>
<dbReference type="InterPro" id="IPR018300">
    <property type="entry name" value="Aminotrans_IV_CS"/>
</dbReference>
<comment type="pathway">
    <text evidence="3 18">Amino-acid biosynthesis; L-valine biosynthesis; L-valine from pyruvate: step 4/4.</text>
</comment>
<dbReference type="InterPro" id="IPR043132">
    <property type="entry name" value="BCAT-like_C"/>
</dbReference>
<dbReference type="NCBIfam" id="NF009897">
    <property type="entry name" value="PRK13357.1"/>
    <property type="match status" value="1"/>
</dbReference>
<dbReference type="EMBL" id="CP022983">
    <property type="protein sequence ID" value="ASV69627.1"/>
    <property type="molecule type" value="Genomic_DNA"/>
</dbReference>
<dbReference type="InterPro" id="IPR001544">
    <property type="entry name" value="Aminotrans_IV"/>
</dbReference>
<evidence type="ECO:0000256" key="13">
    <source>
        <dbReference type="ARBA" id="ARBA00049229"/>
    </source>
</evidence>
<evidence type="ECO:0000256" key="5">
    <source>
        <dbReference type="ARBA" id="ARBA00009320"/>
    </source>
</evidence>
<evidence type="ECO:0000256" key="7">
    <source>
        <dbReference type="ARBA" id="ARBA00022605"/>
    </source>
</evidence>
<dbReference type="AlphaFoldDB" id="A0A248TN58"/>
<evidence type="ECO:0000256" key="10">
    <source>
        <dbReference type="ARBA" id="ARBA00023304"/>
    </source>
</evidence>
<proteinExistence type="inferred from homology"/>
<dbReference type="InterPro" id="IPR036038">
    <property type="entry name" value="Aminotransferase-like"/>
</dbReference>
<comment type="similarity">
    <text evidence="5 15">Belongs to the class-IV pyridoxal-phosphate-dependent aminotransferase family.</text>
</comment>
<dbReference type="PANTHER" id="PTHR11825:SF44">
    <property type="entry name" value="BRANCHED-CHAIN-AMINO-ACID AMINOTRANSFERASE"/>
    <property type="match status" value="1"/>
</dbReference>
<comment type="catalytic activity">
    <reaction evidence="11 17">
        <text>L-valine + 2-oxoglutarate = 3-methyl-2-oxobutanoate + L-glutamate</text>
        <dbReference type="Rhea" id="RHEA:24813"/>
        <dbReference type="ChEBI" id="CHEBI:11851"/>
        <dbReference type="ChEBI" id="CHEBI:16810"/>
        <dbReference type="ChEBI" id="CHEBI:29985"/>
        <dbReference type="ChEBI" id="CHEBI:57762"/>
        <dbReference type="EC" id="2.6.1.42"/>
    </reaction>
</comment>
<dbReference type="InterPro" id="IPR043131">
    <property type="entry name" value="BCAT-like_N"/>
</dbReference>
<dbReference type="GO" id="GO:0009097">
    <property type="term" value="P:isoleucine biosynthetic process"/>
    <property type="evidence" value="ECO:0007669"/>
    <property type="project" value="UniProtKB-UniPathway"/>
</dbReference>
<reference evidence="19 20" key="1">
    <citation type="submission" date="2017-08" db="EMBL/GenBank/DDBJ databases">
        <title>Complete Genome Sequence of Bacillus kochii Oregon-R-modENCODE STRAIN BDGP4, isolated from Drosophila melanogaster gut.</title>
        <authorList>
            <person name="Wan K.H."/>
            <person name="Yu C."/>
            <person name="Park S."/>
            <person name="Hammonds A.S."/>
            <person name="Booth B.W."/>
            <person name="Celniker S.E."/>
        </authorList>
    </citation>
    <scope>NUCLEOTIDE SEQUENCE [LARGE SCALE GENOMIC DNA]</scope>
    <source>
        <strain evidence="19 20">BDGP4</strain>
    </source>
</reference>
<evidence type="ECO:0000256" key="3">
    <source>
        <dbReference type="ARBA" id="ARBA00004931"/>
    </source>
</evidence>
<evidence type="ECO:0000256" key="2">
    <source>
        <dbReference type="ARBA" id="ARBA00004824"/>
    </source>
</evidence>
<keyword evidence="7 17" id="KW-0028">Amino-acid biosynthesis</keyword>
<keyword evidence="20" id="KW-1185">Reference proteome</keyword>
<evidence type="ECO:0000256" key="9">
    <source>
        <dbReference type="ARBA" id="ARBA00022898"/>
    </source>
</evidence>
<evidence type="ECO:0000256" key="8">
    <source>
        <dbReference type="ARBA" id="ARBA00022679"/>
    </source>
</evidence>
<dbReference type="NCBIfam" id="TIGR01123">
    <property type="entry name" value="ilvE_II"/>
    <property type="match status" value="1"/>
</dbReference>
<dbReference type="InterPro" id="IPR033939">
    <property type="entry name" value="BCAT_family"/>
</dbReference>
<dbReference type="GO" id="GO:0009098">
    <property type="term" value="P:L-leucine biosynthetic process"/>
    <property type="evidence" value="ECO:0007669"/>
    <property type="project" value="UniProtKB-UniPathway"/>
</dbReference>
<dbReference type="PIRSF" id="PIRSF006468">
    <property type="entry name" value="BCAT1"/>
    <property type="match status" value="1"/>
</dbReference>
<keyword evidence="10 17" id="KW-0100">Branched-chain amino acid biosynthesis</keyword>
<evidence type="ECO:0000256" key="11">
    <source>
        <dbReference type="ARBA" id="ARBA00048212"/>
    </source>
</evidence>
<keyword evidence="6 17" id="KW-0032">Aminotransferase</keyword>
<evidence type="ECO:0000313" key="19">
    <source>
        <dbReference type="EMBL" id="ASV69627.1"/>
    </source>
</evidence>
<dbReference type="GO" id="GO:0052654">
    <property type="term" value="F:L-leucine-2-oxoglutarate transaminase activity"/>
    <property type="evidence" value="ECO:0007669"/>
    <property type="project" value="RHEA"/>
</dbReference>
<evidence type="ECO:0000256" key="15">
    <source>
        <dbReference type="RuleBase" id="RU004106"/>
    </source>
</evidence>
<evidence type="ECO:0000256" key="1">
    <source>
        <dbReference type="ARBA" id="ARBA00001933"/>
    </source>
</evidence>
<dbReference type="SUPFAM" id="SSF56752">
    <property type="entry name" value="D-aminoacid aminotransferase-like PLP-dependent enzymes"/>
    <property type="match status" value="1"/>
</dbReference>
<organism evidence="19 20">
    <name type="scientific">Cytobacillus kochii</name>
    <dbReference type="NCBI Taxonomy" id="859143"/>
    <lineage>
        <taxon>Bacteria</taxon>
        <taxon>Bacillati</taxon>
        <taxon>Bacillota</taxon>
        <taxon>Bacilli</taxon>
        <taxon>Bacillales</taxon>
        <taxon>Bacillaceae</taxon>
        <taxon>Cytobacillus</taxon>
    </lineage>
</organism>
<dbReference type="EC" id="2.6.1.42" evidence="17"/>
<evidence type="ECO:0000313" key="20">
    <source>
        <dbReference type="Proteomes" id="UP000215137"/>
    </source>
</evidence>
<dbReference type="PROSITE" id="PS00770">
    <property type="entry name" value="AA_TRANSFER_CLASS_4"/>
    <property type="match status" value="1"/>
</dbReference>
<evidence type="ECO:0000256" key="6">
    <source>
        <dbReference type="ARBA" id="ARBA00022576"/>
    </source>
</evidence>
<dbReference type="UniPathway" id="UPA00047">
    <property type="reaction ID" value="UER00058"/>
</dbReference>
<keyword evidence="9 16" id="KW-0663">Pyridoxal phosphate</keyword>
<evidence type="ECO:0000256" key="4">
    <source>
        <dbReference type="ARBA" id="ARBA00005072"/>
    </source>
</evidence>
<dbReference type="UniPathway" id="UPA00049">
    <property type="reaction ID" value="UER00062"/>
</dbReference>
<protein>
    <recommendedName>
        <fullName evidence="17">Branched-chain-amino-acid aminotransferase</fullName>
        <ecNumber evidence="17">2.6.1.42</ecNumber>
    </recommendedName>
</protein>
<evidence type="ECO:0000256" key="12">
    <source>
        <dbReference type="ARBA" id="ARBA00048798"/>
    </source>
</evidence>
<comment type="cofactor">
    <cofactor evidence="1 16">
        <name>pyridoxal 5'-phosphate</name>
        <dbReference type="ChEBI" id="CHEBI:597326"/>
    </cofactor>
</comment>
<dbReference type="GO" id="GO:0052656">
    <property type="term" value="F:L-isoleucine-2-oxoglutarate transaminase activity"/>
    <property type="evidence" value="ECO:0007669"/>
    <property type="project" value="RHEA"/>
</dbReference>
<evidence type="ECO:0000256" key="17">
    <source>
        <dbReference type="RuleBase" id="RU004517"/>
    </source>
</evidence>
<dbReference type="CDD" id="cd01557">
    <property type="entry name" value="BCAT_beta_family"/>
    <property type="match status" value="1"/>
</dbReference>
<dbReference type="InterPro" id="IPR005786">
    <property type="entry name" value="B_amino_transII"/>
</dbReference>
<comment type="catalytic activity">
    <reaction evidence="13 17">
        <text>L-leucine + 2-oxoglutarate = 4-methyl-2-oxopentanoate + L-glutamate</text>
        <dbReference type="Rhea" id="RHEA:18321"/>
        <dbReference type="ChEBI" id="CHEBI:16810"/>
        <dbReference type="ChEBI" id="CHEBI:17865"/>
        <dbReference type="ChEBI" id="CHEBI:29985"/>
        <dbReference type="ChEBI" id="CHEBI:57427"/>
        <dbReference type="EC" id="2.6.1.42"/>
    </reaction>
</comment>
<evidence type="ECO:0000256" key="16">
    <source>
        <dbReference type="RuleBase" id="RU004516"/>
    </source>
</evidence>
<comment type="pathway">
    <text evidence="2 18">Amino-acid biosynthesis; L-isoleucine biosynthesis; L-isoleucine from 2-oxobutanoate: step 4/4.</text>
</comment>
<dbReference type="GO" id="GO:0052655">
    <property type="term" value="F:L-valine-2-oxoglutarate transaminase activity"/>
    <property type="evidence" value="ECO:0007669"/>
    <property type="project" value="RHEA"/>
</dbReference>
<gene>
    <name evidence="19" type="ORF">CKF48_21350</name>
</gene>
<dbReference type="Gene3D" id="3.30.470.10">
    <property type="match status" value="1"/>
</dbReference>
<dbReference type="OrthoDB" id="9804984at2"/>
<dbReference type="Gene3D" id="3.20.10.10">
    <property type="entry name" value="D-amino Acid Aminotransferase, subunit A, domain 2"/>
    <property type="match status" value="1"/>
</dbReference>
<dbReference type="RefSeq" id="WP_095373191.1">
    <property type="nucleotide sequence ID" value="NZ_CP022983.1"/>
</dbReference>